<proteinExistence type="predicted"/>
<sequence length="50" mass="5909">MSRVDELRSLIRFYEEQLGEDEGDLYEEYEIELVAAIDELNKLTKNSNVE</sequence>
<dbReference type="RefSeq" id="WP_002581089.1">
    <property type="nucleotide sequence ID" value="NZ_AP019716.1"/>
</dbReference>
<accession>A0A512TD17</accession>
<comment type="caution">
    <text evidence="1">The sequence shown here is derived from an EMBL/GenBank/DDBJ whole genome shotgun (WGS) entry which is preliminary data.</text>
</comment>
<dbReference type="EMBL" id="BKBC01000003">
    <property type="protein sequence ID" value="GEQ19862.1"/>
    <property type="molecule type" value="Genomic_DNA"/>
</dbReference>
<organism evidence="1 2">
    <name type="scientific">Clostridium butyricum</name>
    <dbReference type="NCBI Taxonomy" id="1492"/>
    <lineage>
        <taxon>Bacteria</taxon>
        <taxon>Bacillati</taxon>
        <taxon>Bacillota</taxon>
        <taxon>Clostridia</taxon>
        <taxon>Eubacteriales</taxon>
        <taxon>Clostridiaceae</taxon>
        <taxon>Clostridium</taxon>
    </lineage>
</organism>
<name>A0A512TD17_CLOBU</name>
<dbReference type="AlphaFoldDB" id="A0A512TD17"/>
<evidence type="ECO:0000313" key="2">
    <source>
        <dbReference type="Proteomes" id="UP000321089"/>
    </source>
</evidence>
<dbReference type="GeneID" id="92945176"/>
<dbReference type="Proteomes" id="UP000321089">
    <property type="component" value="Unassembled WGS sequence"/>
</dbReference>
<gene>
    <name evidence="1" type="ORF">CBU02nite_03680</name>
</gene>
<protein>
    <submittedName>
        <fullName evidence="1">Uncharacterized protein</fullName>
    </submittedName>
</protein>
<reference evidence="1 2" key="1">
    <citation type="submission" date="2019-07" db="EMBL/GenBank/DDBJ databases">
        <title>Whole genome shotgun sequence of Clostridium butyricum NBRC 3858.</title>
        <authorList>
            <person name="Hosoyama A."/>
            <person name="Uohara A."/>
            <person name="Ohji S."/>
            <person name="Ichikawa N."/>
        </authorList>
    </citation>
    <scope>NUCLEOTIDE SEQUENCE [LARGE SCALE GENOMIC DNA]</scope>
    <source>
        <strain evidence="1 2">NBRC 3858</strain>
    </source>
</reference>
<evidence type="ECO:0000313" key="1">
    <source>
        <dbReference type="EMBL" id="GEQ19862.1"/>
    </source>
</evidence>